<keyword evidence="2" id="KW-0813">Transport</keyword>
<dbReference type="GO" id="GO:0055085">
    <property type="term" value="P:transmembrane transport"/>
    <property type="evidence" value="ECO:0007669"/>
    <property type="project" value="InterPro"/>
</dbReference>
<comment type="similarity">
    <text evidence="1">Belongs to the bacterial solute-binding protein 7 family.</text>
</comment>
<feature type="chain" id="PRO_5023016520" evidence="4">
    <location>
        <begin position="24"/>
        <end position="331"/>
    </location>
</feature>
<dbReference type="Proteomes" id="UP000321201">
    <property type="component" value="Unassembled WGS sequence"/>
</dbReference>
<comment type="caution">
    <text evidence="5">The sequence shown here is derived from an EMBL/GenBank/DDBJ whole genome shotgun (WGS) entry which is preliminary data.</text>
</comment>
<dbReference type="AlphaFoldDB" id="A0A5C7EWC7"/>
<dbReference type="PANTHER" id="PTHR33376:SF7">
    <property type="entry name" value="C4-DICARBOXYLATE-BINDING PROTEIN DCTB"/>
    <property type="match status" value="1"/>
</dbReference>
<protein>
    <submittedName>
        <fullName evidence="5">ABC transporter substrate-binding protein</fullName>
    </submittedName>
</protein>
<feature type="signal peptide" evidence="4">
    <location>
        <begin position="1"/>
        <end position="23"/>
    </location>
</feature>
<dbReference type="OrthoDB" id="9794826at2"/>
<keyword evidence="6" id="KW-1185">Reference proteome</keyword>
<dbReference type="RefSeq" id="WP_147798479.1">
    <property type="nucleotide sequence ID" value="NZ_VPFL01000002.1"/>
</dbReference>
<dbReference type="NCBIfam" id="NF037995">
    <property type="entry name" value="TRAP_S1"/>
    <property type="match status" value="1"/>
</dbReference>
<dbReference type="Gene3D" id="3.40.190.170">
    <property type="entry name" value="Bacterial extracellular solute-binding protein, family 7"/>
    <property type="match status" value="1"/>
</dbReference>
<evidence type="ECO:0000313" key="6">
    <source>
        <dbReference type="Proteomes" id="UP000321201"/>
    </source>
</evidence>
<dbReference type="InParanoid" id="A0A5C7EWC7"/>
<dbReference type="InterPro" id="IPR038404">
    <property type="entry name" value="TRAP_DctP_sf"/>
</dbReference>
<keyword evidence="3 4" id="KW-0732">Signal</keyword>
<dbReference type="InterPro" id="IPR018389">
    <property type="entry name" value="DctP_fam"/>
</dbReference>
<dbReference type="EMBL" id="VPFL01000002">
    <property type="protein sequence ID" value="TXF13305.1"/>
    <property type="molecule type" value="Genomic_DNA"/>
</dbReference>
<sequence>MKLMHRLLGLFAAGILAAGPAAAQEIKISHQFKAETDGRDRAARLFVKEVNKRDPSIKFRIYPGQSLGIKPVAQLDALQAGTLEMAVYPMSYAVGKIPEFSIFIMPGVINNLDQAMKLKGTKFHELVQKIAEDNGVHIVTWWWTPGGFATKSREITGPESVKGLSMRAADPTFEAMLKAAGASVTAMASTEIYPALQSGVLDGALTSAESFVSMRLYEQTKHATVGGEYNLWMLMQPLLMSKKAWDALTPAQKKAFQEAADISDEFFLKLQREATDKMAETFSKAGAKVRQMTKAEYDAWVELAKKTSWVEYQQKAPRGKELLQLAIDATK</sequence>
<evidence type="ECO:0000256" key="1">
    <source>
        <dbReference type="ARBA" id="ARBA00009023"/>
    </source>
</evidence>
<dbReference type="Pfam" id="PF03480">
    <property type="entry name" value="DctP"/>
    <property type="match status" value="1"/>
</dbReference>
<dbReference type="PANTHER" id="PTHR33376">
    <property type="match status" value="1"/>
</dbReference>
<organism evidence="5 6">
    <name type="scientific">Pelomicrobium methylotrophicum</name>
    <dbReference type="NCBI Taxonomy" id="2602750"/>
    <lineage>
        <taxon>Bacteria</taxon>
        <taxon>Pseudomonadati</taxon>
        <taxon>Pseudomonadota</taxon>
        <taxon>Hydrogenophilia</taxon>
        <taxon>Hydrogenophilia incertae sedis</taxon>
        <taxon>Pelomicrobium</taxon>
    </lineage>
</organism>
<accession>A0A5C7EWC7</accession>
<evidence type="ECO:0000256" key="3">
    <source>
        <dbReference type="ARBA" id="ARBA00022729"/>
    </source>
</evidence>
<evidence type="ECO:0000256" key="4">
    <source>
        <dbReference type="SAM" id="SignalP"/>
    </source>
</evidence>
<reference evidence="5 6" key="1">
    <citation type="submission" date="2019-08" db="EMBL/GenBank/DDBJ databases">
        <title>Pelomicrobium methylotrophicum gen. nov., sp. nov. a moderately thermophilic, facultatively anaerobic, lithoautotrophic and methylotrophic bacterium isolated from a terrestrial mud volcano.</title>
        <authorList>
            <person name="Slobodkina G.B."/>
            <person name="Merkel A.Y."/>
            <person name="Slobodkin A.I."/>
        </authorList>
    </citation>
    <scope>NUCLEOTIDE SEQUENCE [LARGE SCALE GENOMIC DNA]</scope>
    <source>
        <strain evidence="5 6">SM250</strain>
    </source>
</reference>
<gene>
    <name evidence="5" type="ORF">FR698_01845</name>
</gene>
<evidence type="ECO:0000256" key="2">
    <source>
        <dbReference type="ARBA" id="ARBA00022448"/>
    </source>
</evidence>
<name>A0A5C7EWC7_9PROT</name>
<dbReference type="GO" id="GO:0015740">
    <property type="term" value="P:C4-dicarboxylate transport"/>
    <property type="evidence" value="ECO:0007669"/>
    <property type="project" value="TreeGrafter"/>
</dbReference>
<evidence type="ECO:0000313" key="5">
    <source>
        <dbReference type="EMBL" id="TXF13305.1"/>
    </source>
</evidence>
<proteinExistence type="inferred from homology"/>